<dbReference type="CDD" id="cd02976">
    <property type="entry name" value="NrdH"/>
    <property type="match status" value="1"/>
</dbReference>
<dbReference type="PANTHER" id="PTHR34386:SF1">
    <property type="entry name" value="GLUTAREDOXIN-LIKE PROTEIN NRDH"/>
    <property type="match status" value="1"/>
</dbReference>
<name>A0ABV8TXR7_9ACTN</name>
<dbReference type="SUPFAM" id="SSF52833">
    <property type="entry name" value="Thioredoxin-like"/>
    <property type="match status" value="1"/>
</dbReference>
<dbReference type="RefSeq" id="WP_380620345.1">
    <property type="nucleotide sequence ID" value="NZ_JBHSDK010000013.1"/>
</dbReference>
<accession>A0ABV8TXR7</accession>
<dbReference type="PANTHER" id="PTHR34386">
    <property type="entry name" value="GLUTAREDOXIN"/>
    <property type="match status" value="1"/>
</dbReference>
<dbReference type="InterPro" id="IPR051548">
    <property type="entry name" value="Grx-like_ET"/>
</dbReference>
<reference evidence="3" key="1">
    <citation type="journal article" date="2019" name="Int. J. Syst. Evol. Microbiol.">
        <title>The Global Catalogue of Microorganisms (GCM) 10K type strain sequencing project: providing services to taxonomists for standard genome sequencing and annotation.</title>
        <authorList>
            <consortium name="The Broad Institute Genomics Platform"/>
            <consortium name="The Broad Institute Genome Sequencing Center for Infectious Disease"/>
            <person name="Wu L."/>
            <person name="Ma J."/>
        </authorList>
    </citation>
    <scope>NUCLEOTIDE SEQUENCE [LARGE SCALE GENOMIC DNA]</scope>
    <source>
        <strain evidence="3">IBRC-M 10908</strain>
    </source>
</reference>
<dbReference type="Pfam" id="PF00462">
    <property type="entry name" value="Glutaredoxin"/>
    <property type="match status" value="1"/>
</dbReference>
<gene>
    <name evidence="2" type="ORF">ACFPET_09705</name>
</gene>
<dbReference type="InterPro" id="IPR036249">
    <property type="entry name" value="Thioredoxin-like_sf"/>
</dbReference>
<dbReference type="InterPro" id="IPR002109">
    <property type="entry name" value="Glutaredoxin"/>
</dbReference>
<comment type="caution">
    <text evidence="2">The sequence shown here is derived from an EMBL/GenBank/DDBJ whole genome shotgun (WGS) entry which is preliminary data.</text>
</comment>
<dbReference type="Gene3D" id="3.40.30.10">
    <property type="entry name" value="Glutaredoxin"/>
    <property type="match status" value="1"/>
</dbReference>
<organism evidence="2 3">
    <name type="scientific">Salininema proteolyticum</name>
    <dbReference type="NCBI Taxonomy" id="1607685"/>
    <lineage>
        <taxon>Bacteria</taxon>
        <taxon>Bacillati</taxon>
        <taxon>Actinomycetota</taxon>
        <taxon>Actinomycetes</taxon>
        <taxon>Glycomycetales</taxon>
        <taxon>Glycomycetaceae</taxon>
        <taxon>Salininema</taxon>
    </lineage>
</organism>
<feature type="domain" description="Glutaredoxin" evidence="1">
    <location>
        <begin position="6"/>
        <end position="64"/>
    </location>
</feature>
<proteinExistence type="predicted"/>
<keyword evidence="3" id="KW-1185">Reference proteome</keyword>
<evidence type="ECO:0000259" key="1">
    <source>
        <dbReference type="Pfam" id="PF00462"/>
    </source>
</evidence>
<protein>
    <submittedName>
        <fullName evidence="2">Glutaredoxin family protein</fullName>
    </submittedName>
</protein>
<dbReference type="Proteomes" id="UP001595823">
    <property type="component" value="Unassembled WGS sequence"/>
</dbReference>
<sequence length="79" mass="8594">MASGIRMFGAQWCGDCRRAKKLLDGEGVDYEYIDLEAVPEAADEARSISGRTNIPVVVFPDGSHLVEPSNDELLAKLAK</sequence>
<evidence type="ECO:0000313" key="2">
    <source>
        <dbReference type="EMBL" id="MFC4335472.1"/>
    </source>
</evidence>
<dbReference type="PROSITE" id="PS51354">
    <property type="entry name" value="GLUTAREDOXIN_2"/>
    <property type="match status" value="1"/>
</dbReference>
<dbReference type="EMBL" id="JBHSDK010000013">
    <property type="protein sequence ID" value="MFC4335472.1"/>
    <property type="molecule type" value="Genomic_DNA"/>
</dbReference>
<evidence type="ECO:0000313" key="3">
    <source>
        <dbReference type="Proteomes" id="UP001595823"/>
    </source>
</evidence>